<dbReference type="Proteomes" id="UP000008645">
    <property type="component" value="Chromosome"/>
</dbReference>
<keyword evidence="3 7" id="KW-0489">Methyltransferase</keyword>
<reference evidence="9 10" key="1">
    <citation type="journal article" date="2011" name="J. Bacteriol.">
        <title>Complete genome sequence of the hemotrophic Mycoplasma suis strain KI3806.</title>
        <authorList>
            <person name="Oehlerking J."/>
            <person name="Kube M."/>
            <person name="Felder K.M."/>
            <person name="Matter D."/>
            <person name="Wittenbrink M.M."/>
            <person name="Schwarzenbach S."/>
            <person name="Kramer M.M."/>
            <person name="Hoelzle K."/>
            <person name="Hoelzle L.E."/>
        </authorList>
    </citation>
    <scope>NUCLEOTIDE SEQUENCE [LARGE SCALE GENOMIC DNA]</scope>
    <source>
        <strain evidence="10">KI_3806</strain>
    </source>
</reference>
<dbReference type="RefSeq" id="WP_013609499.1">
    <property type="nucleotide sequence ID" value="NC_015153.1"/>
</dbReference>
<evidence type="ECO:0000256" key="5">
    <source>
        <dbReference type="ARBA" id="ARBA00022691"/>
    </source>
</evidence>
<feature type="binding site" evidence="7">
    <location>
        <position position="83"/>
    </location>
    <ligand>
        <name>S-adenosyl-L-methionine</name>
        <dbReference type="ChEBI" id="CHEBI:59789"/>
    </ligand>
</feature>
<feature type="domain" description="Ribosomal RNA adenine methylase transferase N-terminal" evidence="8">
    <location>
        <begin position="20"/>
        <end position="189"/>
    </location>
</feature>
<evidence type="ECO:0000256" key="1">
    <source>
        <dbReference type="ARBA" id="ARBA00022490"/>
    </source>
</evidence>
<dbReference type="NCBIfam" id="TIGR00755">
    <property type="entry name" value="ksgA"/>
    <property type="match status" value="1"/>
</dbReference>
<dbReference type="HOGENOM" id="CLU_041220_0_2_14"/>
<dbReference type="PROSITE" id="PS01131">
    <property type="entry name" value="RRNA_A_DIMETH"/>
    <property type="match status" value="1"/>
</dbReference>
<dbReference type="AlphaFoldDB" id="F0V2M0"/>
<evidence type="ECO:0000259" key="8">
    <source>
        <dbReference type="SMART" id="SM00650"/>
    </source>
</evidence>
<evidence type="ECO:0000256" key="7">
    <source>
        <dbReference type="PROSITE-ProRule" id="PRU01026"/>
    </source>
</evidence>
<keyword evidence="1" id="KW-0963">Cytoplasm</keyword>
<accession>F0V2M0</accession>
<dbReference type="GO" id="GO:0005829">
    <property type="term" value="C:cytosol"/>
    <property type="evidence" value="ECO:0007669"/>
    <property type="project" value="TreeGrafter"/>
</dbReference>
<dbReference type="InterPro" id="IPR029063">
    <property type="entry name" value="SAM-dependent_MTases_sf"/>
</dbReference>
<evidence type="ECO:0000313" key="10">
    <source>
        <dbReference type="Proteomes" id="UP000008645"/>
    </source>
</evidence>
<name>F0V2M0_MYCS3</name>
<dbReference type="InterPro" id="IPR001737">
    <property type="entry name" value="KsgA/Erm"/>
</dbReference>
<evidence type="ECO:0000256" key="4">
    <source>
        <dbReference type="ARBA" id="ARBA00022679"/>
    </source>
</evidence>
<dbReference type="PANTHER" id="PTHR11727:SF7">
    <property type="entry name" value="DIMETHYLADENOSINE TRANSFERASE-RELATED"/>
    <property type="match status" value="1"/>
</dbReference>
<dbReference type="PROSITE" id="PS51689">
    <property type="entry name" value="SAM_RNA_A_N6_MT"/>
    <property type="match status" value="1"/>
</dbReference>
<sequence length="262" mass="31162">MKTIKQKRELSQVFLRNKNIQKRIANAINSSGYKFLLEIGPGCGQITQYIELEEKVYLGVEVDSSLCSHLTSKFTTANILNKDFLLLQEEDIQLFNEQKVLLFGNIPYSISTKILLKFLYINHFEESFLMIQKEFFESISAKCNTKQYSSLAVFLQSFCDISKLFEINRLNFYPKPKVDSIFFSIKKKEKHSEIFLKEYFDFIKKCFFSPRKILWNNLRKIYEENILEELFYKNNLLKNIRIQELEPEKIMKLFKDLKEITP</sequence>
<comment type="similarity">
    <text evidence="7">Belongs to the class I-like SAM-binding methyltransferase superfamily. rRNA adenine N(6)-methyltransferase family.</text>
</comment>
<dbReference type="KEGG" id="msk:MSUIS_08080"/>
<keyword evidence="2" id="KW-0698">rRNA processing</keyword>
<evidence type="ECO:0000256" key="3">
    <source>
        <dbReference type="ARBA" id="ARBA00022603"/>
    </source>
</evidence>
<proteinExistence type="inferred from homology"/>
<gene>
    <name evidence="9" type="primary">rsmA</name>
    <name evidence="9" type="ORF">MSUIS_08080</name>
</gene>
<dbReference type="GO" id="GO:0000179">
    <property type="term" value="F:rRNA (adenine-N6,N6-)-dimethyltransferase activity"/>
    <property type="evidence" value="ECO:0007669"/>
    <property type="project" value="UniProtKB-UniRule"/>
</dbReference>
<dbReference type="InterPro" id="IPR020596">
    <property type="entry name" value="rRNA_Ade_Mease_Trfase_CS"/>
</dbReference>
<dbReference type="InterPro" id="IPR011530">
    <property type="entry name" value="rRNA_adenine_dimethylase"/>
</dbReference>
<dbReference type="Pfam" id="PF00398">
    <property type="entry name" value="RrnaAD"/>
    <property type="match status" value="1"/>
</dbReference>
<feature type="binding site" evidence="7">
    <location>
        <position position="105"/>
    </location>
    <ligand>
        <name>S-adenosyl-L-methionine</name>
        <dbReference type="ChEBI" id="CHEBI:59789"/>
    </ligand>
</feature>
<dbReference type="EMBL" id="FQ790233">
    <property type="protein sequence ID" value="CBZ40901.1"/>
    <property type="molecule type" value="Genomic_DNA"/>
</dbReference>
<dbReference type="SMART" id="SM00650">
    <property type="entry name" value="rADc"/>
    <property type="match status" value="1"/>
</dbReference>
<dbReference type="InterPro" id="IPR023165">
    <property type="entry name" value="rRNA_Ade_diMease-like_C"/>
</dbReference>
<dbReference type="EC" id="2.1.1.-" evidence="9"/>
<dbReference type="PANTHER" id="PTHR11727">
    <property type="entry name" value="DIMETHYLADENOSINE TRANSFERASE"/>
    <property type="match status" value="1"/>
</dbReference>
<evidence type="ECO:0000256" key="6">
    <source>
        <dbReference type="ARBA" id="ARBA00022884"/>
    </source>
</evidence>
<dbReference type="Gene3D" id="1.10.8.100">
    <property type="entry name" value="Ribosomal RNA adenine dimethylase-like, domain 2"/>
    <property type="match status" value="1"/>
</dbReference>
<evidence type="ECO:0000256" key="2">
    <source>
        <dbReference type="ARBA" id="ARBA00022552"/>
    </source>
</evidence>
<keyword evidence="4 7" id="KW-0808">Transferase</keyword>
<dbReference type="InterPro" id="IPR020598">
    <property type="entry name" value="rRNA_Ade_methylase_Trfase_N"/>
</dbReference>
<dbReference type="SUPFAM" id="SSF53335">
    <property type="entry name" value="S-adenosyl-L-methionine-dependent methyltransferases"/>
    <property type="match status" value="1"/>
</dbReference>
<organism evidence="9 10">
    <name type="scientific">Mycoplasma suis (strain KI_3806)</name>
    <dbReference type="NCBI Taxonomy" id="708248"/>
    <lineage>
        <taxon>Bacteria</taxon>
        <taxon>Bacillati</taxon>
        <taxon>Mycoplasmatota</taxon>
        <taxon>Mollicutes</taxon>
        <taxon>Mycoplasmataceae</taxon>
        <taxon>Mycoplasma</taxon>
    </lineage>
</organism>
<dbReference type="GO" id="GO:0003723">
    <property type="term" value="F:RNA binding"/>
    <property type="evidence" value="ECO:0007669"/>
    <property type="project" value="UniProtKB-UniRule"/>
</dbReference>
<comment type="caution">
    <text evidence="7">Lacks conserved residue(s) required for the propagation of feature annotation.</text>
</comment>
<keyword evidence="6 7" id="KW-0694">RNA-binding</keyword>
<feature type="binding site" evidence="7">
    <location>
        <position position="61"/>
    </location>
    <ligand>
        <name>S-adenosyl-L-methionine</name>
        <dbReference type="ChEBI" id="CHEBI:59789"/>
    </ligand>
</feature>
<protein>
    <submittedName>
        <fullName evidence="9">Ribosomal RNA small subunit methyltransferase A</fullName>
        <ecNumber evidence="9">2.1.1.-</ecNumber>
    </submittedName>
</protein>
<keyword evidence="5 7" id="KW-0949">S-adenosyl-L-methionine</keyword>
<feature type="binding site" evidence="7">
    <location>
        <position position="40"/>
    </location>
    <ligand>
        <name>S-adenosyl-L-methionine</name>
        <dbReference type="ChEBI" id="CHEBI:59789"/>
    </ligand>
</feature>
<dbReference type="Gene3D" id="3.40.50.150">
    <property type="entry name" value="Vaccinia Virus protein VP39"/>
    <property type="match status" value="1"/>
</dbReference>
<feature type="binding site" evidence="7">
    <location>
        <position position="15"/>
    </location>
    <ligand>
        <name>S-adenosyl-L-methionine</name>
        <dbReference type="ChEBI" id="CHEBI:59789"/>
    </ligand>
</feature>
<evidence type="ECO:0000313" key="9">
    <source>
        <dbReference type="EMBL" id="CBZ40901.1"/>
    </source>
</evidence>